<evidence type="ECO:0000259" key="6">
    <source>
        <dbReference type="Pfam" id="PF07687"/>
    </source>
</evidence>
<dbReference type="PIRSF" id="PIRSF005962">
    <property type="entry name" value="Pept_M20D_amidohydro"/>
    <property type="match status" value="1"/>
</dbReference>
<feature type="binding site" evidence="5">
    <location>
        <position position="100"/>
    </location>
    <ligand>
        <name>Mn(2+)</name>
        <dbReference type="ChEBI" id="CHEBI:29035"/>
        <label>2</label>
    </ligand>
</feature>
<evidence type="ECO:0000256" key="2">
    <source>
        <dbReference type="ARBA" id="ARBA00022801"/>
    </source>
</evidence>
<keyword evidence="5" id="KW-0479">Metal-binding</keyword>
<dbReference type="AlphaFoldDB" id="A0A0R1Q200"/>
<keyword evidence="2 7" id="KW-0378">Hydrolase</keyword>
<dbReference type="GO" id="GO:0050118">
    <property type="term" value="F:N-acetyldiaminopimelate deacetylase activity"/>
    <property type="evidence" value="ECO:0007669"/>
    <property type="project" value="UniProtKB-ARBA"/>
</dbReference>
<keyword evidence="5" id="KW-0464">Manganese</keyword>
<dbReference type="PANTHER" id="PTHR11014:SF63">
    <property type="entry name" value="METALLOPEPTIDASE, PUTATIVE (AFU_ORTHOLOGUE AFUA_6G09600)-RELATED"/>
    <property type="match status" value="1"/>
</dbReference>
<evidence type="ECO:0000256" key="3">
    <source>
        <dbReference type="ARBA" id="ARBA00022915"/>
    </source>
</evidence>
<dbReference type="EMBL" id="AZEG01000020">
    <property type="protein sequence ID" value="KRL36820.1"/>
    <property type="molecule type" value="Genomic_DNA"/>
</dbReference>
<gene>
    <name evidence="7" type="ORF">FD20_GL001042</name>
</gene>
<dbReference type="RefSeq" id="WP_057737938.1">
    <property type="nucleotide sequence ID" value="NZ_AZEG01000020.1"/>
</dbReference>
<keyword evidence="3" id="KW-0220">Diaminopimelate biosynthesis</keyword>
<dbReference type="Proteomes" id="UP000051155">
    <property type="component" value="Unassembled WGS sequence"/>
</dbReference>
<comment type="cofactor">
    <cofactor evidence="5">
        <name>Mn(2+)</name>
        <dbReference type="ChEBI" id="CHEBI:29035"/>
    </cofactor>
    <text evidence="5">The Mn(2+) ion enhances activity.</text>
</comment>
<dbReference type="Pfam" id="PF01546">
    <property type="entry name" value="Peptidase_M20"/>
    <property type="match status" value="1"/>
</dbReference>
<dbReference type="SUPFAM" id="SSF53187">
    <property type="entry name" value="Zn-dependent exopeptidases"/>
    <property type="match status" value="1"/>
</dbReference>
<dbReference type="FunFam" id="3.30.70.360:FF:000001">
    <property type="entry name" value="N-acetyldiaminopimelate deacetylase"/>
    <property type="match status" value="1"/>
</dbReference>
<feature type="binding site" evidence="5">
    <location>
        <position position="352"/>
    </location>
    <ligand>
        <name>Mn(2+)</name>
        <dbReference type="ChEBI" id="CHEBI:29035"/>
        <label>2</label>
    </ligand>
</feature>
<evidence type="ECO:0000313" key="7">
    <source>
        <dbReference type="EMBL" id="KRL36820.1"/>
    </source>
</evidence>
<reference evidence="7 8" key="1">
    <citation type="journal article" date="2015" name="Genome Announc.">
        <title>Expanding the biotechnology potential of lactobacilli through comparative genomics of 213 strains and associated genera.</title>
        <authorList>
            <person name="Sun Z."/>
            <person name="Harris H.M."/>
            <person name="McCann A."/>
            <person name="Guo C."/>
            <person name="Argimon S."/>
            <person name="Zhang W."/>
            <person name="Yang X."/>
            <person name="Jeffery I.B."/>
            <person name="Cooney J.C."/>
            <person name="Kagawa T.F."/>
            <person name="Liu W."/>
            <person name="Song Y."/>
            <person name="Salvetti E."/>
            <person name="Wrobel A."/>
            <person name="Rasinkangas P."/>
            <person name="Parkhill J."/>
            <person name="Rea M.C."/>
            <person name="O'Sullivan O."/>
            <person name="Ritari J."/>
            <person name="Douillard F.P."/>
            <person name="Paul Ross R."/>
            <person name="Yang R."/>
            <person name="Briner A.E."/>
            <person name="Felis G.E."/>
            <person name="de Vos W.M."/>
            <person name="Barrangou R."/>
            <person name="Klaenhammer T.R."/>
            <person name="Caufield P.W."/>
            <person name="Cui Y."/>
            <person name="Zhang H."/>
            <person name="O'Toole P.W."/>
        </authorList>
    </citation>
    <scope>NUCLEOTIDE SEQUENCE [LARGE SCALE GENOMIC DNA]</scope>
    <source>
        <strain evidence="7 8">DSM 19971</strain>
    </source>
</reference>
<protein>
    <submittedName>
        <fullName evidence="7">Aminoacylase N-acyl-L-amino acid amidohydrolase hippurate hydrolase</fullName>
    </submittedName>
</protein>
<dbReference type="PANTHER" id="PTHR11014">
    <property type="entry name" value="PEPTIDASE M20 FAMILY MEMBER"/>
    <property type="match status" value="1"/>
</dbReference>
<feature type="binding site" evidence="5">
    <location>
        <position position="160"/>
    </location>
    <ligand>
        <name>Mn(2+)</name>
        <dbReference type="ChEBI" id="CHEBI:29035"/>
        <label>2</label>
    </ligand>
</feature>
<dbReference type="Gene3D" id="3.30.70.360">
    <property type="match status" value="1"/>
</dbReference>
<dbReference type="Pfam" id="PF07687">
    <property type="entry name" value="M20_dimer"/>
    <property type="match status" value="1"/>
</dbReference>
<feature type="binding site" evidence="5">
    <location>
        <position position="102"/>
    </location>
    <ligand>
        <name>Mn(2+)</name>
        <dbReference type="ChEBI" id="CHEBI:29035"/>
        <label>2</label>
    </ligand>
</feature>
<dbReference type="Gene3D" id="3.40.630.10">
    <property type="entry name" value="Zn peptidases"/>
    <property type="match status" value="1"/>
</dbReference>
<dbReference type="PATRIC" id="fig|1423812.3.peg.1109"/>
<name>A0A0R1Q200_9LACO</name>
<evidence type="ECO:0000256" key="4">
    <source>
        <dbReference type="ARBA" id="ARBA00023154"/>
    </source>
</evidence>
<proteinExistence type="predicted"/>
<dbReference type="GO" id="GO:0019877">
    <property type="term" value="P:diaminopimelate biosynthetic process"/>
    <property type="evidence" value="ECO:0007669"/>
    <property type="project" value="UniProtKB-KW"/>
</dbReference>
<dbReference type="InterPro" id="IPR011650">
    <property type="entry name" value="Peptidase_M20_dimer"/>
</dbReference>
<keyword evidence="4" id="KW-0457">Lysine biosynthesis</keyword>
<feature type="binding site" evidence="5">
    <location>
        <position position="136"/>
    </location>
    <ligand>
        <name>Mn(2+)</name>
        <dbReference type="ChEBI" id="CHEBI:29035"/>
        <label>2</label>
    </ligand>
</feature>
<dbReference type="STRING" id="1423812.FD20_GL001042"/>
<dbReference type="NCBIfam" id="TIGR01891">
    <property type="entry name" value="amidohydrolases"/>
    <property type="match status" value="1"/>
</dbReference>
<accession>A0A0R1Q200</accession>
<dbReference type="InterPro" id="IPR002933">
    <property type="entry name" value="Peptidase_M20"/>
</dbReference>
<sequence>MLKEEYTKNINEIVDLRHYFHQYPELSNNEFNTTKKIKQVLNGWGVTILNTNLNTGLLAEIKGEKPGTIIALRADIDALPVQEETNLIFKSANEGVMHACGHDLHMASLLGAIRFFKDHRDLIRGTLRFLFQPAEEAGGGADQVLAKDVLHGVQALIGFHNNPNLPVGTIALQPGPMMAGCYKFEIKIKGQGSHGAKPEKSRDPITAMATIISSLQTIVSRNINPQDAVVVSVTHVNAGKVWNVIPDEAYVQGTVRLFDHENAVLVREKLFELVNGIAQAYGQKAELDWSERALPINNDLMLTHAVIDDLSFKVRQPLLSMAGEDFATYQKEIPGVFAFVGSNGAADAADWHKPDFIGLDETIPTGIEYFVEATQGLMKYLNNK</sequence>
<comment type="caution">
    <text evidence="7">The sequence shown here is derived from an EMBL/GenBank/DDBJ whole genome shotgun (WGS) entry which is preliminary data.</text>
</comment>
<evidence type="ECO:0000256" key="1">
    <source>
        <dbReference type="ARBA" id="ARBA00022605"/>
    </source>
</evidence>
<feature type="domain" description="Peptidase M20 dimerisation" evidence="6">
    <location>
        <begin position="183"/>
        <end position="277"/>
    </location>
</feature>
<keyword evidence="8" id="KW-1185">Reference proteome</keyword>
<organism evidence="7 8">
    <name type="scientific">Liquorilactobacillus uvarum DSM 19971</name>
    <dbReference type="NCBI Taxonomy" id="1423812"/>
    <lineage>
        <taxon>Bacteria</taxon>
        <taxon>Bacillati</taxon>
        <taxon>Bacillota</taxon>
        <taxon>Bacilli</taxon>
        <taxon>Lactobacillales</taxon>
        <taxon>Lactobacillaceae</taxon>
        <taxon>Liquorilactobacillus</taxon>
    </lineage>
</organism>
<dbReference type="GO" id="GO:0046872">
    <property type="term" value="F:metal ion binding"/>
    <property type="evidence" value="ECO:0007669"/>
    <property type="project" value="UniProtKB-KW"/>
</dbReference>
<dbReference type="InterPro" id="IPR036264">
    <property type="entry name" value="Bact_exopeptidase_dim_dom"/>
</dbReference>
<dbReference type="GO" id="GO:0009085">
    <property type="term" value="P:lysine biosynthetic process"/>
    <property type="evidence" value="ECO:0007669"/>
    <property type="project" value="UniProtKB-KW"/>
</dbReference>
<evidence type="ECO:0000256" key="5">
    <source>
        <dbReference type="PIRSR" id="PIRSR005962-1"/>
    </source>
</evidence>
<dbReference type="InterPro" id="IPR017439">
    <property type="entry name" value="Amidohydrolase"/>
</dbReference>
<dbReference type="OrthoDB" id="9776731at2"/>
<dbReference type="SUPFAM" id="SSF55031">
    <property type="entry name" value="Bacterial exopeptidase dimerisation domain"/>
    <property type="match status" value="1"/>
</dbReference>
<evidence type="ECO:0000313" key="8">
    <source>
        <dbReference type="Proteomes" id="UP000051155"/>
    </source>
</evidence>
<keyword evidence="1" id="KW-0028">Amino-acid biosynthesis</keyword>